<feature type="region of interest" description="Disordered" evidence="1">
    <location>
        <begin position="1"/>
        <end position="56"/>
    </location>
</feature>
<protein>
    <submittedName>
        <fullName evidence="2">Uncharacterized protein</fullName>
    </submittedName>
</protein>
<name>A0AAU8DVP4_9ACTN</name>
<sequence>MAVSELGVDSGGDADSGAGGDEVATESGAGDDEVATDSGAVDDGEVATDSGVDAPVEVHEASIASERATGMVAKIFLFMMGLRS</sequence>
<dbReference type="RefSeq" id="WP_353651636.1">
    <property type="nucleotide sequence ID" value="NZ_CP159218.1"/>
</dbReference>
<gene>
    <name evidence="2" type="ORF">ABLG96_07995</name>
</gene>
<evidence type="ECO:0000256" key="1">
    <source>
        <dbReference type="SAM" id="MobiDB-lite"/>
    </source>
</evidence>
<dbReference type="EMBL" id="CP159218">
    <property type="protein sequence ID" value="XCG66034.1"/>
    <property type="molecule type" value="Genomic_DNA"/>
</dbReference>
<proteinExistence type="predicted"/>
<dbReference type="AlphaFoldDB" id="A0AAU8DVP4"/>
<evidence type="ECO:0000313" key="2">
    <source>
        <dbReference type="EMBL" id="XCG66034.1"/>
    </source>
</evidence>
<accession>A0AAU8DVP4</accession>
<reference evidence="2" key="1">
    <citation type="submission" date="2024-05" db="EMBL/GenBank/DDBJ databases">
        <authorList>
            <person name="Cai S.Y."/>
            <person name="Jin L.M."/>
            <person name="Li H.R."/>
        </authorList>
    </citation>
    <scope>NUCLEOTIDE SEQUENCE</scope>
    <source>
        <strain evidence="2">A5-74</strain>
    </source>
</reference>
<feature type="compositionally biased region" description="Acidic residues" evidence="1">
    <location>
        <begin position="29"/>
        <end position="46"/>
    </location>
</feature>
<organism evidence="2">
    <name type="scientific">Nakamurella sp. A5-74</name>
    <dbReference type="NCBI Taxonomy" id="3158264"/>
    <lineage>
        <taxon>Bacteria</taxon>
        <taxon>Bacillati</taxon>
        <taxon>Actinomycetota</taxon>
        <taxon>Actinomycetes</taxon>
        <taxon>Nakamurellales</taxon>
        <taxon>Nakamurellaceae</taxon>
        <taxon>Nakamurella</taxon>
    </lineage>
</organism>